<dbReference type="Pfam" id="PF10671">
    <property type="entry name" value="TcpQ"/>
    <property type="match status" value="1"/>
</dbReference>
<comment type="caution">
    <text evidence="4">The sequence shown here is derived from an EMBL/GenBank/DDBJ whole genome shotgun (WGS) entry which is preliminary data.</text>
</comment>
<protein>
    <submittedName>
        <fullName evidence="4">Secretion system protein PilL</fullName>
    </submittedName>
</protein>
<keyword evidence="2" id="KW-0732">Signal</keyword>
<feature type="compositionally biased region" description="Polar residues" evidence="1">
    <location>
        <begin position="46"/>
        <end position="59"/>
    </location>
</feature>
<feature type="domain" description="Toxin co-regulated pilus biosynthesis protein Q C-terminal" evidence="3">
    <location>
        <begin position="89"/>
        <end position="166"/>
    </location>
</feature>
<evidence type="ECO:0000256" key="1">
    <source>
        <dbReference type="SAM" id="MobiDB-lite"/>
    </source>
</evidence>
<evidence type="ECO:0000313" key="4">
    <source>
        <dbReference type="EMBL" id="CNI51392.1"/>
    </source>
</evidence>
<reference evidence="4 5" key="1">
    <citation type="submission" date="2015-03" db="EMBL/GenBank/DDBJ databases">
        <authorList>
            <consortium name="Pathogen Informatics"/>
            <person name="Murphy D."/>
        </authorList>
    </citation>
    <scope>NUCLEOTIDE SEQUENCE [LARGE SCALE GENOMIC DNA]</scope>
    <source>
        <strain evidence="4 5">FE82747</strain>
    </source>
</reference>
<feature type="chain" id="PRO_5041303636" evidence="2">
    <location>
        <begin position="24"/>
        <end position="169"/>
    </location>
</feature>
<feature type="region of interest" description="Disordered" evidence="1">
    <location>
        <begin position="46"/>
        <end position="79"/>
    </location>
</feature>
<accession>A0AA36LRE8</accession>
<sequence>MQYKKNTLLAIPLCLGLIGAVHAQPVNTSAQPDSNKRFLQPENKTSSILSNKNTSSGPQLIQPKPVFQQSQPTTKASGSAYTYTAPEKTWQITRGTDLRTQLDNWSTTAGWSLVWDSEYSYLIQANASFKGDYISAVKQLFTALGDINPNLYPELYQGNYVLKVSNQAR</sequence>
<feature type="signal peptide" evidence="2">
    <location>
        <begin position="1"/>
        <end position="23"/>
    </location>
</feature>
<organism evidence="4 5">
    <name type="scientific">Yersinia mollaretii</name>
    <dbReference type="NCBI Taxonomy" id="33060"/>
    <lineage>
        <taxon>Bacteria</taxon>
        <taxon>Pseudomonadati</taxon>
        <taxon>Pseudomonadota</taxon>
        <taxon>Gammaproteobacteria</taxon>
        <taxon>Enterobacterales</taxon>
        <taxon>Yersiniaceae</taxon>
        <taxon>Yersinia</taxon>
    </lineage>
</organism>
<feature type="compositionally biased region" description="Polar residues" evidence="1">
    <location>
        <begin position="67"/>
        <end position="79"/>
    </location>
</feature>
<dbReference type="InterPro" id="IPR018927">
    <property type="entry name" value="Pilus_synth_Q_C"/>
</dbReference>
<dbReference type="RefSeq" id="WP_049679108.1">
    <property type="nucleotide sequence ID" value="NZ_CABMMJ010000011.1"/>
</dbReference>
<proteinExistence type="predicted"/>
<name>A0AA36LRE8_YERMO</name>
<dbReference type="Proteomes" id="UP000040841">
    <property type="component" value="Unassembled WGS sequence"/>
</dbReference>
<dbReference type="EMBL" id="CQBM01000011">
    <property type="protein sequence ID" value="CNI51392.1"/>
    <property type="molecule type" value="Genomic_DNA"/>
</dbReference>
<dbReference type="AlphaFoldDB" id="A0AA36LRE8"/>
<evidence type="ECO:0000259" key="3">
    <source>
        <dbReference type="Pfam" id="PF10671"/>
    </source>
</evidence>
<dbReference type="Gene3D" id="3.55.50.70">
    <property type="match status" value="1"/>
</dbReference>
<evidence type="ECO:0000256" key="2">
    <source>
        <dbReference type="SAM" id="SignalP"/>
    </source>
</evidence>
<gene>
    <name evidence="4" type="ORF">ERS008502_03493</name>
</gene>
<evidence type="ECO:0000313" key="5">
    <source>
        <dbReference type="Proteomes" id="UP000040841"/>
    </source>
</evidence>